<name>A0A3B1AIZ1_9ZZZZ</name>
<accession>A0A3B1AIZ1</accession>
<proteinExistence type="predicted"/>
<organism evidence="1">
    <name type="scientific">hydrothermal vent metagenome</name>
    <dbReference type="NCBI Taxonomy" id="652676"/>
    <lineage>
        <taxon>unclassified sequences</taxon>
        <taxon>metagenomes</taxon>
        <taxon>ecological metagenomes</taxon>
    </lineage>
</organism>
<gene>
    <name evidence="1" type="ORF">MNBD_GAMMA26-607</name>
</gene>
<evidence type="ECO:0000313" key="1">
    <source>
        <dbReference type="EMBL" id="VAX05876.1"/>
    </source>
</evidence>
<sequence length="35" mass="3920">MKYKLMVSIFIAVLSVGAQLGFDRRVVLYLGRSTS</sequence>
<protein>
    <submittedName>
        <fullName evidence="1">Uncharacterized protein</fullName>
    </submittedName>
</protein>
<reference evidence="1" key="1">
    <citation type="submission" date="2018-06" db="EMBL/GenBank/DDBJ databases">
        <authorList>
            <person name="Zhirakovskaya E."/>
        </authorList>
    </citation>
    <scope>NUCLEOTIDE SEQUENCE</scope>
</reference>
<dbReference type="AlphaFoldDB" id="A0A3B1AIZ1"/>
<dbReference type="EMBL" id="UOFX01000010">
    <property type="protein sequence ID" value="VAX05876.1"/>
    <property type="molecule type" value="Genomic_DNA"/>
</dbReference>